<feature type="domain" description="MARVEL" evidence="6">
    <location>
        <begin position="11"/>
        <end position="130"/>
    </location>
</feature>
<gene>
    <name evidence="7" type="ORF">SEPMUDRAFT_37829</name>
</gene>
<reference evidence="7 8" key="1">
    <citation type="journal article" date="2012" name="PLoS Pathog.">
        <title>Diverse lifestyles and strategies of plant pathogenesis encoded in the genomes of eighteen Dothideomycetes fungi.</title>
        <authorList>
            <person name="Ohm R.A."/>
            <person name="Feau N."/>
            <person name="Henrissat B."/>
            <person name="Schoch C.L."/>
            <person name="Horwitz B.A."/>
            <person name="Barry K.W."/>
            <person name="Condon B.J."/>
            <person name="Copeland A.C."/>
            <person name="Dhillon B."/>
            <person name="Glaser F."/>
            <person name="Hesse C.N."/>
            <person name="Kosti I."/>
            <person name="LaButti K."/>
            <person name="Lindquist E.A."/>
            <person name="Lucas S."/>
            <person name="Salamov A.A."/>
            <person name="Bradshaw R.E."/>
            <person name="Ciuffetti L."/>
            <person name="Hamelin R.C."/>
            <person name="Kema G.H.J."/>
            <person name="Lawrence C."/>
            <person name="Scott J.A."/>
            <person name="Spatafora J.W."/>
            <person name="Turgeon B.G."/>
            <person name="de Wit P.J.G.M."/>
            <person name="Zhong S."/>
            <person name="Goodwin S.B."/>
            <person name="Grigoriev I.V."/>
        </authorList>
    </citation>
    <scope>NUCLEOTIDE SEQUENCE [LARGE SCALE GENOMIC DNA]</scope>
    <source>
        <strain evidence="7 8">SO2202</strain>
    </source>
</reference>
<feature type="transmembrane region" description="Helical" evidence="5">
    <location>
        <begin position="12"/>
        <end position="35"/>
    </location>
</feature>
<dbReference type="InterPro" id="IPR008253">
    <property type="entry name" value="Marvel"/>
</dbReference>
<evidence type="ECO:0000313" key="7">
    <source>
        <dbReference type="EMBL" id="EMF15261.1"/>
    </source>
</evidence>
<keyword evidence="2 5" id="KW-0812">Transmembrane</keyword>
<dbReference type="PANTHER" id="PTHR37451:SF1">
    <property type="entry name" value="MARVEL DOMAIN-CONTAINING PROTEIN"/>
    <property type="match status" value="1"/>
</dbReference>
<comment type="subcellular location">
    <subcellularLocation>
        <location evidence="1">Membrane</location>
        <topology evidence="1">Multi-pass membrane protein</topology>
    </subcellularLocation>
</comment>
<accession>M3C4N3</accession>
<evidence type="ECO:0000259" key="6">
    <source>
        <dbReference type="Pfam" id="PF01284"/>
    </source>
</evidence>
<organism evidence="7 8">
    <name type="scientific">Sphaerulina musiva (strain SO2202)</name>
    <name type="common">Poplar stem canker fungus</name>
    <name type="synonym">Septoria musiva</name>
    <dbReference type="NCBI Taxonomy" id="692275"/>
    <lineage>
        <taxon>Eukaryota</taxon>
        <taxon>Fungi</taxon>
        <taxon>Dikarya</taxon>
        <taxon>Ascomycota</taxon>
        <taxon>Pezizomycotina</taxon>
        <taxon>Dothideomycetes</taxon>
        <taxon>Dothideomycetidae</taxon>
        <taxon>Mycosphaerellales</taxon>
        <taxon>Mycosphaerellaceae</taxon>
        <taxon>Sphaerulina</taxon>
    </lineage>
</organism>
<evidence type="ECO:0000256" key="3">
    <source>
        <dbReference type="ARBA" id="ARBA00022989"/>
    </source>
</evidence>
<evidence type="ECO:0000256" key="1">
    <source>
        <dbReference type="ARBA" id="ARBA00004141"/>
    </source>
</evidence>
<dbReference type="OrthoDB" id="2117453at2759"/>
<protein>
    <recommendedName>
        <fullName evidence="6">MARVEL domain-containing protein</fullName>
    </recommendedName>
</protein>
<sequence>MALYDNPAVVLALRLIQATFAIIVLGTSAFVAHWWNSYYNGIAHSPSSINFLIFCAVWSLLALVYLILVPMLFANTVLHHKFAILGLEAVTMLFWFAGFIALAVFLPGRGCTGTVCGSARAACVFGAFSW</sequence>
<evidence type="ECO:0000313" key="8">
    <source>
        <dbReference type="Proteomes" id="UP000016931"/>
    </source>
</evidence>
<feature type="transmembrane region" description="Helical" evidence="5">
    <location>
        <begin position="47"/>
        <end position="73"/>
    </location>
</feature>
<dbReference type="HOGENOM" id="CLU_109915_3_1_1"/>
<keyword evidence="8" id="KW-1185">Reference proteome</keyword>
<dbReference type="OMA" id="ITTIFWF"/>
<proteinExistence type="predicted"/>
<name>M3C4N3_SPHMS</name>
<dbReference type="EMBL" id="KB456261">
    <property type="protein sequence ID" value="EMF15261.1"/>
    <property type="molecule type" value="Genomic_DNA"/>
</dbReference>
<dbReference type="Proteomes" id="UP000016931">
    <property type="component" value="Unassembled WGS sequence"/>
</dbReference>
<dbReference type="GeneID" id="27905818"/>
<dbReference type="GO" id="GO:0016020">
    <property type="term" value="C:membrane"/>
    <property type="evidence" value="ECO:0007669"/>
    <property type="project" value="UniProtKB-SubCell"/>
</dbReference>
<dbReference type="RefSeq" id="XP_016763382.1">
    <property type="nucleotide sequence ID" value="XM_016908681.1"/>
</dbReference>
<dbReference type="eggNOG" id="ENOG502S522">
    <property type="taxonomic scope" value="Eukaryota"/>
</dbReference>
<dbReference type="STRING" id="692275.M3C4N3"/>
<evidence type="ECO:0000256" key="4">
    <source>
        <dbReference type="ARBA" id="ARBA00023136"/>
    </source>
</evidence>
<evidence type="ECO:0000256" key="2">
    <source>
        <dbReference type="ARBA" id="ARBA00022692"/>
    </source>
</evidence>
<feature type="transmembrane region" description="Helical" evidence="5">
    <location>
        <begin position="85"/>
        <end position="106"/>
    </location>
</feature>
<dbReference type="PANTHER" id="PTHR37451">
    <property type="entry name" value="MARVEL DOMAIN"/>
    <property type="match status" value="1"/>
</dbReference>
<evidence type="ECO:0000256" key="5">
    <source>
        <dbReference type="SAM" id="Phobius"/>
    </source>
</evidence>
<keyword evidence="4 5" id="KW-0472">Membrane</keyword>
<keyword evidence="3 5" id="KW-1133">Transmembrane helix</keyword>
<dbReference type="AlphaFoldDB" id="M3C4N3"/>
<dbReference type="Pfam" id="PF01284">
    <property type="entry name" value="MARVEL"/>
    <property type="match status" value="1"/>
</dbReference>